<organism evidence="13 14">
    <name type="scientific">Naegleria fowleri</name>
    <name type="common">Brain eating amoeba</name>
    <dbReference type="NCBI Taxonomy" id="5763"/>
    <lineage>
        <taxon>Eukaryota</taxon>
        <taxon>Discoba</taxon>
        <taxon>Heterolobosea</taxon>
        <taxon>Tetramitia</taxon>
        <taxon>Eutetramitia</taxon>
        <taxon>Vahlkampfiidae</taxon>
        <taxon>Naegleria</taxon>
    </lineage>
</organism>
<comment type="subcellular location">
    <subcellularLocation>
        <location evidence="1">Membrane</location>
        <topology evidence="1">Multi-pass membrane protein</topology>
    </subcellularLocation>
</comment>
<feature type="transmembrane region" description="Helical" evidence="12">
    <location>
        <begin position="82"/>
        <end position="108"/>
    </location>
</feature>
<keyword evidence="8 12" id="KW-0443">Lipid metabolism</keyword>
<feature type="transmembrane region" description="Helical" evidence="12">
    <location>
        <begin position="229"/>
        <end position="250"/>
    </location>
</feature>
<evidence type="ECO:0000256" key="11">
    <source>
        <dbReference type="ARBA" id="ARBA00044291"/>
    </source>
</evidence>
<feature type="transmembrane region" description="Helical" evidence="12">
    <location>
        <begin position="171"/>
        <end position="190"/>
    </location>
</feature>
<evidence type="ECO:0000313" key="14">
    <source>
        <dbReference type="Proteomes" id="UP000444721"/>
    </source>
</evidence>
<accession>A0A6A5C681</accession>
<protein>
    <recommendedName>
        <fullName evidence="11 12">Elongation of fatty acids protein</fullName>
        <ecNumber evidence="12">2.3.1.-</ecNumber>
    </recommendedName>
</protein>
<keyword evidence="6 12" id="KW-0276">Fatty acid metabolism</keyword>
<proteinExistence type="inferred from homology"/>
<keyword evidence="14" id="KW-1185">Reference proteome</keyword>
<evidence type="ECO:0000256" key="9">
    <source>
        <dbReference type="ARBA" id="ARBA00023136"/>
    </source>
</evidence>
<keyword evidence="9 12" id="KW-0472">Membrane</keyword>
<evidence type="ECO:0000256" key="4">
    <source>
        <dbReference type="ARBA" id="ARBA00022679"/>
    </source>
</evidence>
<feature type="transmembrane region" description="Helical" evidence="12">
    <location>
        <begin position="196"/>
        <end position="217"/>
    </location>
</feature>
<dbReference type="GO" id="GO:0009922">
    <property type="term" value="F:fatty acid elongase activity"/>
    <property type="evidence" value="ECO:0007669"/>
    <property type="project" value="InterPro"/>
</dbReference>
<evidence type="ECO:0000256" key="8">
    <source>
        <dbReference type="ARBA" id="ARBA00023098"/>
    </source>
</evidence>
<dbReference type="EC" id="2.3.1.-" evidence="12"/>
<evidence type="ECO:0000256" key="2">
    <source>
        <dbReference type="ARBA" id="ARBA00007263"/>
    </source>
</evidence>
<name>A0A6A5C681_NAEFO</name>
<comment type="caution">
    <text evidence="13">The sequence shown here is derived from an EMBL/GenBank/DDBJ whole genome shotgun (WGS) entry which is preliminary data.</text>
</comment>
<dbReference type="AlphaFoldDB" id="A0A6A5C681"/>
<dbReference type="PANTHER" id="PTHR11157:SF104">
    <property type="entry name" value="ELONGATION OF FATTY ACIDS PROTEIN SRE1"/>
    <property type="match status" value="1"/>
</dbReference>
<dbReference type="VEuPathDB" id="AmoebaDB:FDP41_013312"/>
<dbReference type="GO" id="GO:0034625">
    <property type="term" value="P:fatty acid elongation, monounsaturated fatty acid"/>
    <property type="evidence" value="ECO:0007669"/>
    <property type="project" value="TreeGrafter"/>
</dbReference>
<keyword evidence="3 12" id="KW-0444">Lipid biosynthesis</keyword>
<reference evidence="13 14" key="1">
    <citation type="journal article" date="2019" name="Sci. Rep.">
        <title>Nanopore sequencing improves the draft genome of the human pathogenic amoeba Naegleria fowleri.</title>
        <authorList>
            <person name="Liechti N."/>
            <person name="Schurch N."/>
            <person name="Bruggmann R."/>
            <person name="Wittwer M."/>
        </authorList>
    </citation>
    <scope>NUCLEOTIDE SEQUENCE [LARGE SCALE GENOMIC DNA]</scope>
    <source>
        <strain evidence="13 14">ATCC 30894</strain>
    </source>
</reference>
<evidence type="ECO:0000256" key="10">
    <source>
        <dbReference type="ARBA" id="ARBA00023160"/>
    </source>
</evidence>
<evidence type="ECO:0000256" key="3">
    <source>
        <dbReference type="ARBA" id="ARBA00022516"/>
    </source>
</evidence>
<dbReference type="OMA" id="FVLSGWM"/>
<feature type="transmembrane region" description="Helical" evidence="12">
    <location>
        <begin position="262"/>
        <end position="284"/>
    </location>
</feature>
<dbReference type="GO" id="GO:0005789">
    <property type="term" value="C:endoplasmic reticulum membrane"/>
    <property type="evidence" value="ECO:0007669"/>
    <property type="project" value="TreeGrafter"/>
</dbReference>
<dbReference type="PANTHER" id="PTHR11157">
    <property type="entry name" value="FATTY ACID ACYL TRANSFERASE-RELATED"/>
    <property type="match status" value="1"/>
</dbReference>
<keyword evidence="5 12" id="KW-0812">Transmembrane</keyword>
<dbReference type="OrthoDB" id="434092at2759"/>
<comment type="catalytic activity">
    <reaction evidence="12">
        <text>an acyl-CoA + malonyl-CoA + H(+) = a 3-oxoacyl-CoA + CO2 + CoA</text>
        <dbReference type="Rhea" id="RHEA:50252"/>
        <dbReference type="ChEBI" id="CHEBI:15378"/>
        <dbReference type="ChEBI" id="CHEBI:16526"/>
        <dbReference type="ChEBI" id="CHEBI:57287"/>
        <dbReference type="ChEBI" id="CHEBI:57384"/>
        <dbReference type="ChEBI" id="CHEBI:58342"/>
        <dbReference type="ChEBI" id="CHEBI:90726"/>
    </reaction>
    <physiologicalReaction direction="left-to-right" evidence="12">
        <dbReference type="Rhea" id="RHEA:50253"/>
    </physiologicalReaction>
</comment>
<evidence type="ECO:0000256" key="7">
    <source>
        <dbReference type="ARBA" id="ARBA00022989"/>
    </source>
</evidence>
<dbReference type="VEuPathDB" id="AmoebaDB:NF0038080"/>
<dbReference type="RefSeq" id="XP_044565542.1">
    <property type="nucleotide sequence ID" value="XM_044703929.1"/>
</dbReference>
<evidence type="ECO:0000256" key="12">
    <source>
        <dbReference type="RuleBase" id="RU361115"/>
    </source>
</evidence>
<evidence type="ECO:0000256" key="1">
    <source>
        <dbReference type="ARBA" id="ARBA00004141"/>
    </source>
</evidence>
<sequence length="296" mass="34901">MQLESLSPFLLKLQDFYLNFNIKQVEWVLRWEYPLIASVVYLVLSYGLKSVFGTEKPLNSKITDKSVANNNNNTDKKSKDGLLMYFFTQLHNVNLIVLSFSMLCGIVYEIVQRSLTLGVFRGSICPLDSATNQDDHPVVSGPVAFWIFIYHLSKYYELVDTMLIVFKRKPLILLHVYHHLIMIWITWSWMKDPWLVGSWWCVMVNSIIHTIMYYYYLRTAQGYTLKWKTILTAGQIIQLFSGFFLVTYWFFIRVENECTRGFYSGVFSHVVNGTLILQFIYFYYRSYIAPKKEKSN</sequence>
<dbReference type="InterPro" id="IPR002076">
    <property type="entry name" value="ELO_fam"/>
</dbReference>
<dbReference type="GO" id="GO:0019367">
    <property type="term" value="P:fatty acid elongation, saturated fatty acid"/>
    <property type="evidence" value="ECO:0007669"/>
    <property type="project" value="TreeGrafter"/>
</dbReference>
<dbReference type="GO" id="GO:0034626">
    <property type="term" value="P:fatty acid elongation, polyunsaturated fatty acid"/>
    <property type="evidence" value="ECO:0007669"/>
    <property type="project" value="TreeGrafter"/>
</dbReference>
<comment type="similarity">
    <text evidence="2 12">Belongs to the ELO family.</text>
</comment>
<evidence type="ECO:0000256" key="5">
    <source>
        <dbReference type="ARBA" id="ARBA00022692"/>
    </source>
</evidence>
<dbReference type="GeneID" id="68120527"/>
<dbReference type="Proteomes" id="UP000444721">
    <property type="component" value="Unassembled WGS sequence"/>
</dbReference>
<dbReference type="Pfam" id="PF01151">
    <property type="entry name" value="ELO"/>
    <property type="match status" value="1"/>
</dbReference>
<dbReference type="GO" id="GO:0030148">
    <property type="term" value="P:sphingolipid biosynthetic process"/>
    <property type="evidence" value="ECO:0007669"/>
    <property type="project" value="TreeGrafter"/>
</dbReference>
<dbReference type="GO" id="GO:0042761">
    <property type="term" value="P:very long-chain fatty acid biosynthetic process"/>
    <property type="evidence" value="ECO:0007669"/>
    <property type="project" value="TreeGrafter"/>
</dbReference>
<gene>
    <name evidence="13" type="ORF">FDP41_013312</name>
</gene>
<keyword evidence="10 12" id="KW-0275">Fatty acid biosynthesis</keyword>
<dbReference type="EMBL" id="VFQX01000017">
    <property type="protein sequence ID" value="KAF0980829.1"/>
    <property type="molecule type" value="Genomic_DNA"/>
</dbReference>
<evidence type="ECO:0000313" key="13">
    <source>
        <dbReference type="EMBL" id="KAF0980829.1"/>
    </source>
</evidence>
<keyword evidence="7 12" id="KW-1133">Transmembrane helix</keyword>
<dbReference type="VEuPathDB" id="AmoebaDB:NfTy_036870"/>
<keyword evidence="4 12" id="KW-0808">Transferase</keyword>
<evidence type="ECO:0000256" key="6">
    <source>
        <dbReference type="ARBA" id="ARBA00022832"/>
    </source>
</evidence>